<dbReference type="InterPro" id="IPR020845">
    <property type="entry name" value="AMP-binding_CS"/>
</dbReference>
<evidence type="ECO:0000259" key="3">
    <source>
        <dbReference type="PROSITE" id="PS50075"/>
    </source>
</evidence>
<proteinExistence type="predicted"/>
<dbReference type="InterPro" id="IPR042099">
    <property type="entry name" value="ANL_N_sf"/>
</dbReference>
<organism evidence="4 5">
    <name type="scientific">Extremus antarcticus</name>
    <dbReference type="NCBI Taxonomy" id="702011"/>
    <lineage>
        <taxon>Eukaryota</taxon>
        <taxon>Fungi</taxon>
        <taxon>Dikarya</taxon>
        <taxon>Ascomycota</taxon>
        <taxon>Pezizomycotina</taxon>
        <taxon>Dothideomycetes</taxon>
        <taxon>Dothideomycetidae</taxon>
        <taxon>Mycosphaerellales</taxon>
        <taxon>Extremaceae</taxon>
        <taxon>Extremus</taxon>
    </lineage>
</organism>
<dbReference type="SUPFAM" id="SSF51735">
    <property type="entry name" value="NAD(P)-binding Rossmann-fold domains"/>
    <property type="match status" value="1"/>
</dbReference>
<dbReference type="EMBL" id="JAWDJX010000023">
    <property type="protein sequence ID" value="KAK3052028.1"/>
    <property type="molecule type" value="Genomic_DNA"/>
</dbReference>
<dbReference type="Pfam" id="PF00550">
    <property type="entry name" value="PP-binding"/>
    <property type="match status" value="1"/>
</dbReference>
<dbReference type="AlphaFoldDB" id="A0AAJ0DL83"/>
<gene>
    <name evidence="4" type="ORF">LTR09_006982</name>
</gene>
<comment type="caution">
    <text evidence="4">The sequence shown here is derived from an EMBL/GenBank/DDBJ whole genome shotgun (WGS) entry which is preliminary data.</text>
</comment>
<dbReference type="Pfam" id="PF00501">
    <property type="entry name" value="AMP-binding"/>
    <property type="match status" value="1"/>
</dbReference>
<evidence type="ECO:0000313" key="4">
    <source>
        <dbReference type="EMBL" id="KAK3052028.1"/>
    </source>
</evidence>
<dbReference type="PANTHER" id="PTHR43439:SF2">
    <property type="entry name" value="ENZYME, PUTATIVE (JCVI)-RELATED"/>
    <property type="match status" value="1"/>
</dbReference>
<dbReference type="Gene3D" id="1.10.1200.10">
    <property type="entry name" value="ACP-like"/>
    <property type="match status" value="1"/>
</dbReference>
<feature type="domain" description="Carrier" evidence="3">
    <location>
        <begin position="460"/>
        <end position="547"/>
    </location>
</feature>
<dbReference type="PANTHER" id="PTHR43439">
    <property type="entry name" value="PHENYLACETATE-COENZYME A LIGASE"/>
    <property type="match status" value="1"/>
</dbReference>
<dbReference type="InterPro" id="IPR013120">
    <property type="entry name" value="FAR_NAD-bd"/>
</dbReference>
<keyword evidence="1" id="KW-0596">Phosphopantetheine</keyword>
<evidence type="ECO:0000313" key="5">
    <source>
        <dbReference type="Proteomes" id="UP001271007"/>
    </source>
</evidence>
<dbReference type="Pfam" id="PF07993">
    <property type="entry name" value="NAD_binding_4"/>
    <property type="match status" value="1"/>
</dbReference>
<dbReference type="PROSITE" id="PS50075">
    <property type="entry name" value="CARRIER"/>
    <property type="match status" value="1"/>
</dbReference>
<keyword evidence="5" id="KW-1185">Reference proteome</keyword>
<accession>A0AAJ0DL83</accession>
<dbReference type="SUPFAM" id="SSF47336">
    <property type="entry name" value="ACP-like"/>
    <property type="match status" value="1"/>
</dbReference>
<sequence length="985" mass="108333">MAPQADHFDIGQALFISPRNGPNAHLSLLDEMECRILFGPQQSSRDSTSRWLETTKGLRYEVMPSLEELLNPDPVDPFPWSKGFEEVAHEVFVVLHTTGSTGLPKPVGVSHGLIATMDMQQDLPDVDGKSVTARAWANRSVYAAMPPFHSAGLNIFSFSVFQSTELVFGPSDKPPSLSTVEQILDARATDAAILPPSLLAEVAMDQDLLQKVSQWSSVAFGGGPLAQEAGDALWEQTKVLQPLGSTETNNIPELMPRSVDEWAYHCYHPHLGIEFRPHSGKLHELVFVRDRKAAQHQGAFWTFPDLDEYSMKDLYEQHPSKPGRWKYSGRLDDIIVLSNGEKFNPVGAERLIARDGNIRSALIVGSSREQPAVLIEPANDPSVEPAVRRASIVSAVEQANETLPAHAQIHASHIWVLDSSEAFLRSAKGEIRRAPTTDAFGKLIAQVYQSADDHSGGISGLDFSNEQSLSDSLARIISTDFLGGQQFAESDNFFECGFDSLLALKLLRYIKAGARYQGVDVNSKLTPRTIYQHPTALSLATTLMQSLEGVSSGRDESEDSLAEMQQMLDTFSCRLESLEKHHPRQTTLPKRKVVLLTGSTGSLGSYVLDSLIRNPTVEKIICLMNRAGSDMDKQARMNGSRGLCQNFSNVEFLQVDITKPGLGLGNARYKALVREASHIIHNAWLVDFNLSLGSFTPQLDACCHLIELAHASLNIVETTFMSSVGAANNWAHVYDGPVPEKKLNDFRVSEAMAYAQSKQLAELLFAHASQLYGLPTTVCRIGQIAGPVKSDKGRWNPKEWFPSVLMSCKALGKVPETLGAMDCMDWIPVDLLGDMLVEAVLPARNCYSVGTNGRGRILLSMDSKSSHAASGAESCTFLHLVNPHKTHWRDIVQPLVEREKSAMQVVPYSEWLSALVDAAEHEDTADHVPAVKLVPFLSDIGAPGAKRPDFSTSASREKSELLRDLGPVSLPWVRAWLPQWQIDDL</sequence>
<name>A0AAJ0DL83_9PEZI</name>
<dbReference type="Proteomes" id="UP001271007">
    <property type="component" value="Unassembled WGS sequence"/>
</dbReference>
<dbReference type="Gene3D" id="3.40.50.720">
    <property type="entry name" value="NAD(P)-binding Rossmann-like Domain"/>
    <property type="match status" value="1"/>
</dbReference>
<dbReference type="InterPro" id="IPR036291">
    <property type="entry name" value="NAD(P)-bd_dom_sf"/>
</dbReference>
<dbReference type="InterPro" id="IPR051414">
    <property type="entry name" value="Adenylate-forming_Reductase"/>
</dbReference>
<keyword evidence="2" id="KW-0597">Phosphoprotein</keyword>
<dbReference type="InterPro" id="IPR009081">
    <property type="entry name" value="PP-bd_ACP"/>
</dbReference>
<evidence type="ECO:0000256" key="2">
    <source>
        <dbReference type="ARBA" id="ARBA00022553"/>
    </source>
</evidence>
<dbReference type="Gene3D" id="3.40.50.12780">
    <property type="entry name" value="N-terminal domain of ligase-like"/>
    <property type="match status" value="1"/>
</dbReference>
<protein>
    <recommendedName>
        <fullName evidence="3">Carrier domain-containing protein</fullName>
    </recommendedName>
</protein>
<evidence type="ECO:0000256" key="1">
    <source>
        <dbReference type="ARBA" id="ARBA00022450"/>
    </source>
</evidence>
<dbReference type="InterPro" id="IPR036736">
    <property type="entry name" value="ACP-like_sf"/>
</dbReference>
<dbReference type="SUPFAM" id="SSF56801">
    <property type="entry name" value="Acetyl-CoA synthetase-like"/>
    <property type="match status" value="1"/>
</dbReference>
<dbReference type="PROSITE" id="PS00455">
    <property type="entry name" value="AMP_BINDING"/>
    <property type="match status" value="1"/>
</dbReference>
<dbReference type="Pfam" id="PF23562">
    <property type="entry name" value="AMP-binding_C_3"/>
    <property type="match status" value="1"/>
</dbReference>
<dbReference type="InterPro" id="IPR000873">
    <property type="entry name" value="AMP-dep_synth/lig_dom"/>
</dbReference>
<reference evidence="4" key="1">
    <citation type="submission" date="2023-04" db="EMBL/GenBank/DDBJ databases">
        <title>Black Yeasts Isolated from many extreme environments.</title>
        <authorList>
            <person name="Coleine C."/>
            <person name="Stajich J.E."/>
            <person name="Selbmann L."/>
        </authorList>
    </citation>
    <scope>NUCLEOTIDE SEQUENCE</scope>
    <source>
        <strain evidence="4">CCFEE 5312</strain>
    </source>
</reference>